<dbReference type="Gene3D" id="3.80.10.10">
    <property type="entry name" value="Ribonuclease Inhibitor"/>
    <property type="match status" value="1"/>
</dbReference>
<dbReference type="KEGG" id="pavi:110772129"/>
<gene>
    <name evidence="13" type="primary">LOC110772129</name>
</gene>
<keyword evidence="12" id="KW-1185">Reference proteome</keyword>
<feature type="signal peptide" evidence="10">
    <location>
        <begin position="1"/>
        <end position="24"/>
    </location>
</feature>
<comment type="subcellular location">
    <subcellularLocation>
        <location evidence="1">Membrane</location>
        <topology evidence="1">Single-pass type I membrane protein</topology>
    </subcellularLocation>
</comment>
<keyword evidence="3" id="KW-0812">Transmembrane</keyword>
<evidence type="ECO:0000256" key="9">
    <source>
        <dbReference type="ARBA" id="ARBA00023180"/>
    </source>
</evidence>
<keyword evidence="8" id="KW-0675">Receptor</keyword>
<dbReference type="RefSeq" id="XP_021832228.1">
    <property type="nucleotide sequence ID" value="XM_021976536.1"/>
</dbReference>
<dbReference type="GO" id="GO:0016020">
    <property type="term" value="C:membrane"/>
    <property type="evidence" value="ECO:0007669"/>
    <property type="project" value="UniProtKB-SubCell"/>
</dbReference>
<dbReference type="Proteomes" id="UP000515124">
    <property type="component" value="Unplaced"/>
</dbReference>
<dbReference type="InterPro" id="IPR013210">
    <property type="entry name" value="LRR_N_plant-typ"/>
</dbReference>
<feature type="chain" id="PRO_5027887385" evidence="10">
    <location>
        <begin position="25"/>
        <end position="139"/>
    </location>
</feature>
<keyword evidence="7" id="KW-0472">Membrane</keyword>
<keyword evidence="2" id="KW-0433">Leucine-rich repeat</keyword>
<dbReference type="InterPro" id="IPR032675">
    <property type="entry name" value="LRR_dom_sf"/>
</dbReference>
<name>A0A6P5TWP9_PRUAV</name>
<protein>
    <submittedName>
        <fullName evidence="13">Uncharacterized protein LOC110772129</fullName>
    </submittedName>
</protein>
<dbReference type="Pfam" id="PF08263">
    <property type="entry name" value="LRRNT_2"/>
    <property type="match status" value="1"/>
</dbReference>
<keyword evidence="5" id="KW-0677">Repeat</keyword>
<evidence type="ECO:0000256" key="5">
    <source>
        <dbReference type="ARBA" id="ARBA00022737"/>
    </source>
</evidence>
<evidence type="ECO:0000313" key="13">
    <source>
        <dbReference type="RefSeq" id="XP_021832228.1"/>
    </source>
</evidence>
<evidence type="ECO:0000256" key="1">
    <source>
        <dbReference type="ARBA" id="ARBA00004479"/>
    </source>
</evidence>
<dbReference type="AlphaFoldDB" id="A0A6P5TWP9"/>
<organism evidence="12 13">
    <name type="scientific">Prunus avium</name>
    <name type="common">Cherry</name>
    <name type="synonym">Cerasus avium</name>
    <dbReference type="NCBI Taxonomy" id="42229"/>
    <lineage>
        <taxon>Eukaryota</taxon>
        <taxon>Viridiplantae</taxon>
        <taxon>Streptophyta</taxon>
        <taxon>Embryophyta</taxon>
        <taxon>Tracheophyta</taxon>
        <taxon>Spermatophyta</taxon>
        <taxon>Magnoliopsida</taxon>
        <taxon>eudicotyledons</taxon>
        <taxon>Gunneridae</taxon>
        <taxon>Pentapetalae</taxon>
        <taxon>rosids</taxon>
        <taxon>fabids</taxon>
        <taxon>Rosales</taxon>
        <taxon>Rosaceae</taxon>
        <taxon>Amygdaloideae</taxon>
        <taxon>Amygdaleae</taxon>
        <taxon>Prunus</taxon>
    </lineage>
</organism>
<accession>A0A6P5TWP9</accession>
<evidence type="ECO:0000256" key="3">
    <source>
        <dbReference type="ARBA" id="ARBA00022692"/>
    </source>
</evidence>
<sequence length="139" mass="15856">MQGHGRCFKLFLAFALLLLQYAQGGEVDHSQRDTSVTGRCIEKERQALLALKRGLVDEDNLLSSWSSEAQIPDCCKWIGLYCNNQTDHVIGLDLSYKVIGEDYYLQVNVTCARKTSMAKTYSCTERRVRFVAQNAEQRR</sequence>
<evidence type="ECO:0000256" key="8">
    <source>
        <dbReference type="ARBA" id="ARBA00023170"/>
    </source>
</evidence>
<dbReference type="Gramene" id="Pav_sc0002337.1_g120.1.mk:mrna">
    <property type="protein sequence ID" value="Pav_sc0002337.1_g120.1.mk:mrna"/>
    <property type="gene ID" value="Pav_sc0002337.1_g120.1.mk"/>
</dbReference>
<keyword evidence="6" id="KW-1133">Transmembrane helix</keyword>
<dbReference type="PANTHER" id="PTHR48063:SF98">
    <property type="entry name" value="LRR RECEPTOR-LIKE SERINE_THREONINE-PROTEIN KINASE FLS2"/>
    <property type="match status" value="1"/>
</dbReference>
<evidence type="ECO:0000256" key="10">
    <source>
        <dbReference type="SAM" id="SignalP"/>
    </source>
</evidence>
<reference evidence="13" key="1">
    <citation type="submission" date="2025-08" db="UniProtKB">
        <authorList>
            <consortium name="RefSeq"/>
        </authorList>
    </citation>
    <scope>IDENTIFICATION</scope>
</reference>
<dbReference type="GeneID" id="110772129"/>
<evidence type="ECO:0000313" key="12">
    <source>
        <dbReference type="Proteomes" id="UP000515124"/>
    </source>
</evidence>
<evidence type="ECO:0000256" key="4">
    <source>
        <dbReference type="ARBA" id="ARBA00022729"/>
    </source>
</evidence>
<proteinExistence type="predicted"/>
<feature type="domain" description="Leucine-rich repeat-containing N-terminal plant-type" evidence="11">
    <location>
        <begin position="43"/>
        <end position="83"/>
    </location>
</feature>
<keyword evidence="9" id="KW-0325">Glycoprotein</keyword>
<dbReference type="PANTHER" id="PTHR48063">
    <property type="entry name" value="LRR RECEPTOR-LIKE KINASE"/>
    <property type="match status" value="1"/>
</dbReference>
<dbReference type="InterPro" id="IPR046956">
    <property type="entry name" value="RLP23-like"/>
</dbReference>
<evidence type="ECO:0000256" key="2">
    <source>
        <dbReference type="ARBA" id="ARBA00022614"/>
    </source>
</evidence>
<evidence type="ECO:0000259" key="11">
    <source>
        <dbReference type="Pfam" id="PF08263"/>
    </source>
</evidence>
<evidence type="ECO:0000256" key="6">
    <source>
        <dbReference type="ARBA" id="ARBA00022989"/>
    </source>
</evidence>
<keyword evidence="4 10" id="KW-0732">Signal</keyword>
<evidence type="ECO:0000256" key="7">
    <source>
        <dbReference type="ARBA" id="ARBA00023136"/>
    </source>
</evidence>